<name>G7DZV8_MIXOS</name>
<organism evidence="2 3">
    <name type="scientific">Mixia osmundae (strain CBS 9802 / IAM 14324 / JCM 22182 / KY 12970)</name>
    <dbReference type="NCBI Taxonomy" id="764103"/>
    <lineage>
        <taxon>Eukaryota</taxon>
        <taxon>Fungi</taxon>
        <taxon>Dikarya</taxon>
        <taxon>Basidiomycota</taxon>
        <taxon>Pucciniomycotina</taxon>
        <taxon>Mixiomycetes</taxon>
        <taxon>Mixiales</taxon>
        <taxon>Mixiaceae</taxon>
        <taxon>Mixia</taxon>
    </lineage>
</organism>
<dbReference type="EMBL" id="BABT02000076">
    <property type="protein sequence ID" value="GAA96118.1"/>
    <property type="molecule type" value="Genomic_DNA"/>
</dbReference>
<protein>
    <submittedName>
        <fullName evidence="2">Uncharacterized protein</fullName>
    </submittedName>
</protein>
<feature type="compositionally biased region" description="Basic residues" evidence="1">
    <location>
        <begin position="1"/>
        <end position="12"/>
    </location>
</feature>
<dbReference type="AlphaFoldDB" id="G7DZV8"/>
<dbReference type="InParanoid" id="G7DZV8"/>
<dbReference type="RefSeq" id="XP_014570745.1">
    <property type="nucleotide sequence ID" value="XM_014715259.1"/>
</dbReference>
<reference evidence="2 3" key="1">
    <citation type="journal article" date="2011" name="J. Gen. Appl. Microbiol.">
        <title>Draft genome sequencing of the enigmatic basidiomycete Mixia osmundae.</title>
        <authorList>
            <person name="Nishida H."/>
            <person name="Nagatsuka Y."/>
            <person name="Sugiyama J."/>
        </authorList>
    </citation>
    <scope>NUCLEOTIDE SEQUENCE [LARGE SCALE GENOMIC DNA]</scope>
    <source>
        <strain evidence="3">CBS 9802 / IAM 14324 / JCM 22182 / KY 12970</strain>
    </source>
</reference>
<evidence type="ECO:0000313" key="3">
    <source>
        <dbReference type="Proteomes" id="UP000009131"/>
    </source>
</evidence>
<reference evidence="2 3" key="2">
    <citation type="journal article" date="2012" name="Open Biol.">
        <title>Characteristics of nucleosomes and linker DNA regions on the genome of the basidiomycete Mixia osmundae revealed by mono- and dinucleosome mapping.</title>
        <authorList>
            <person name="Nishida H."/>
            <person name="Kondo S."/>
            <person name="Matsumoto T."/>
            <person name="Suzuki Y."/>
            <person name="Yoshikawa H."/>
            <person name="Taylor T.D."/>
            <person name="Sugiyama J."/>
        </authorList>
    </citation>
    <scope>NUCLEOTIDE SEQUENCE [LARGE SCALE GENOMIC DNA]</scope>
    <source>
        <strain evidence="3">CBS 9802 / IAM 14324 / JCM 22182 / KY 12970</strain>
    </source>
</reference>
<evidence type="ECO:0000313" key="2">
    <source>
        <dbReference type="EMBL" id="GAA96118.1"/>
    </source>
</evidence>
<dbReference type="HOGENOM" id="CLU_2942283_0_0_1"/>
<dbReference type="Proteomes" id="UP000009131">
    <property type="component" value="Unassembled WGS sequence"/>
</dbReference>
<evidence type="ECO:0000256" key="1">
    <source>
        <dbReference type="SAM" id="MobiDB-lite"/>
    </source>
</evidence>
<feature type="region of interest" description="Disordered" evidence="1">
    <location>
        <begin position="1"/>
        <end position="23"/>
    </location>
</feature>
<keyword evidence="3" id="KW-1185">Reference proteome</keyword>
<accession>G7DZV8</accession>
<gene>
    <name evidence="2" type="primary">Mo02779</name>
    <name evidence="2" type="ORF">E5Q_02779</name>
</gene>
<sequence>MKSGKRAKHLLPRQRMTSSYQGRSRNVMKWQSRLRLSLLSSLFHAREASLVFSSEVSPLD</sequence>
<comment type="caution">
    <text evidence="2">The sequence shown here is derived from an EMBL/GenBank/DDBJ whole genome shotgun (WGS) entry which is preliminary data.</text>
</comment>
<proteinExistence type="predicted"/>